<name>A0A4Q2KPA5_9MICO</name>
<keyword evidence="4" id="KW-1185">Reference proteome</keyword>
<evidence type="ECO:0000313" key="3">
    <source>
        <dbReference type="EMBL" id="RXZ67205.1"/>
    </source>
</evidence>
<dbReference type="AlphaFoldDB" id="A0A4Q2KPA5"/>
<proteinExistence type="predicted"/>
<feature type="transmembrane region" description="Helical" evidence="1">
    <location>
        <begin position="64"/>
        <end position="86"/>
    </location>
</feature>
<dbReference type="Proteomes" id="UP000293865">
    <property type="component" value="Unassembled WGS sequence"/>
</dbReference>
<comment type="caution">
    <text evidence="3">The sequence shown here is derived from an EMBL/GenBank/DDBJ whole genome shotgun (WGS) entry which is preliminary data.</text>
</comment>
<dbReference type="OrthoDB" id="3389322at2"/>
<keyword evidence="1" id="KW-0812">Transmembrane</keyword>
<reference evidence="3 4" key="1">
    <citation type="submission" date="2019-01" db="EMBL/GenBank/DDBJ databases">
        <title>Agromyces.</title>
        <authorList>
            <person name="Li J."/>
        </authorList>
    </citation>
    <scope>NUCLEOTIDE SEQUENCE [LARGE SCALE GENOMIC DNA]</scope>
    <source>
        <strain evidence="3 4">DSM 15934</strain>
    </source>
</reference>
<dbReference type="RefSeq" id="WP_129522415.1">
    <property type="nucleotide sequence ID" value="NZ_SDPN01000058.1"/>
</dbReference>
<evidence type="ECO:0000256" key="1">
    <source>
        <dbReference type="SAM" id="Phobius"/>
    </source>
</evidence>
<gene>
    <name evidence="3" type="ORF">ESP51_18770</name>
</gene>
<feature type="domain" description="Protein-glutamine gamma-glutamyltransferase-like C-terminal" evidence="2">
    <location>
        <begin position="131"/>
        <end position="199"/>
    </location>
</feature>
<dbReference type="Pfam" id="PF13559">
    <property type="entry name" value="DUF4129"/>
    <property type="match status" value="1"/>
</dbReference>
<dbReference type="EMBL" id="SDPN01000058">
    <property type="protein sequence ID" value="RXZ67205.1"/>
    <property type="molecule type" value="Genomic_DNA"/>
</dbReference>
<keyword evidence="1" id="KW-0472">Membrane</keyword>
<evidence type="ECO:0000313" key="4">
    <source>
        <dbReference type="Proteomes" id="UP000293865"/>
    </source>
</evidence>
<keyword evidence="1" id="KW-1133">Transmembrane helix</keyword>
<organism evidence="3 4">
    <name type="scientific">Agromyces albus</name>
    <dbReference type="NCBI Taxonomy" id="205332"/>
    <lineage>
        <taxon>Bacteria</taxon>
        <taxon>Bacillati</taxon>
        <taxon>Actinomycetota</taxon>
        <taxon>Actinomycetes</taxon>
        <taxon>Micrococcales</taxon>
        <taxon>Microbacteriaceae</taxon>
        <taxon>Agromyces</taxon>
    </lineage>
</organism>
<protein>
    <submittedName>
        <fullName evidence="3">DUF4129 domain-containing protein</fullName>
    </submittedName>
</protein>
<accession>A0A4Q2KPA5</accession>
<evidence type="ECO:0000259" key="2">
    <source>
        <dbReference type="Pfam" id="PF13559"/>
    </source>
</evidence>
<sequence>MVLTSLGASPLDPDAPEARRWLLDELAKAEYRNAEPNAFDLAMEAVRDWIASLFEGAGGLPAPVLTLLLVLLVVVLVVVGLLVFGVPRLRRRRRTLAPLFDDHDRRDLATLHRSALAAAARGDWPLAIEERFRAIVRGIVERDLVRVHPGTTARGFTDAAALPFPEHATALHAAAAEFDGVRYLGRDGSQDAYERLTALERDLGASAPADAWPEEASR</sequence>
<dbReference type="InterPro" id="IPR025403">
    <property type="entry name" value="TgpA-like_C"/>
</dbReference>